<gene>
    <name evidence="1" type="ORF">BJ998_009093</name>
</gene>
<dbReference type="AlphaFoldDB" id="A0A7W9NMH0"/>
<proteinExistence type="predicted"/>
<evidence type="ECO:0000313" key="1">
    <source>
        <dbReference type="EMBL" id="MBB5897834.1"/>
    </source>
</evidence>
<protein>
    <submittedName>
        <fullName evidence="1">Uncharacterized protein</fullName>
    </submittedName>
</protein>
<name>A0A7W9NMH0_9PSEU</name>
<dbReference type="RefSeq" id="WP_184870264.1">
    <property type="nucleotide sequence ID" value="NZ_BAAAWY010000021.1"/>
</dbReference>
<reference evidence="1 2" key="1">
    <citation type="submission" date="2020-08" db="EMBL/GenBank/DDBJ databases">
        <title>Sequencing the genomes of 1000 actinobacteria strains.</title>
        <authorList>
            <person name="Klenk H.-P."/>
        </authorList>
    </citation>
    <scope>NUCLEOTIDE SEQUENCE [LARGE SCALE GENOMIC DNA]</scope>
    <source>
        <strain evidence="1 2">DSM 43851</strain>
    </source>
</reference>
<sequence>MKNGWRSPEEKRPFSVWGVDRGICGTCVDGVGRLEVIREDGEVVPAKIVAHTFAVDLHVIPPAEELPDSVPVDDRITAAWAHLDRAREAVRPLRVRVYDTGGEVLHEGPLLAED</sequence>
<accession>A0A7W9NMH0</accession>
<comment type="caution">
    <text evidence="1">The sequence shown here is derived from an EMBL/GenBank/DDBJ whole genome shotgun (WGS) entry which is preliminary data.</text>
</comment>
<evidence type="ECO:0000313" key="2">
    <source>
        <dbReference type="Proteomes" id="UP000585638"/>
    </source>
</evidence>
<organism evidence="1 2">
    <name type="scientific">Kutzneria kofuensis</name>
    <dbReference type="NCBI Taxonomy" id="103725"/>
    <lineage>
        <taxon>Bacteria</taxon>
        <taxon>Bacillati</taxon>
        <taxon>Actinomycetota</taxon>
        <taxon>Actinomycetes</taxon>
        <taxon>Pseudonocardiales</taxon>
        <taxon>Pseudonocardiaceae</taxon>
        <taxon>Kutzneria</taxon>
    </lineage>
</organism>
<keyword evidence="2" id="KW-1185">Reference proteome</keyword>
<dbReference type="Proteomes" id="UP000585638">
    <property type="component" value="Unassembled WGS sequence"/>
</dbReference>
<dbReference type="EMBL" id="JACHIR010000003">
    <property type="protein sequence ID" value="MBB5897834.1"/>
    <property type="molecule type" value="Genomic_DNA"/>
</dbReference>